<dbReference type="InterPro" id="IPR049639">
    <property type="entry name" value="RstR"/>
</dbReference>
<dbReference type="SUPFAM" id="SSF47413">
    <property type="entry name" value="lambda repressor-like DNA-binding domains"/>
    <property type="match status" value="1"/>
</dbReference>
<dbReference type="GO" id="GO:0003677">
    <property type="term" value="F:DNA binding"/>
    <property type="evidence" value="ECO:0007669"/>
    <property type="project" value="UniProtKB-KW"/>
</dbReference>
<dbReference type="Gene3D" id="1.10.260.40">
    <property type="entry name" value="lambda repressor-like DNA-binding domains"/>
    <property type="match status" value="1"/>
</dbReference>
<dbReference type="EMBL" id="CP035727">
    <property type="protein sequence ID" value="QIW21219.1"/>
    <property type="molecule type" value="Genomic_DNA"/>
</dbReference>
<dbReference type="PANTHER" id="PTHR46558:SF11">
    <property type="entry name" value="HTH-TYPE TRANSCRIPTIONAL REGULATOR XRE"/>
    <property type="match status" value="1"/>
</dbReference>
<dbReference type="SMART" id="SM00530">
    <property type="entry name" value="HTH_XRE"/>
    <property type="match status" value="1"/>
</dbReference>
<dbReference type="NCBIfam" id="NF041951">
    <property type="entry name" value="phage_RstR"/>
    <property type="match status" value="1"/>
</dbReference>
<dbReference type="Pfam" id="PF01381">
    <property type="entry name" value="HTH_3"/>
    <property type="match status" value="1"/>
</dbReference>
<accession>A0A6H0TLA4</accession>
<name>A0A6H0TLA4_BACTU</name>
<proteinExistence type="predicted"/>
<reference evidence="4" key="1">
    <citation type="submission" date="2019-02" db="EMBL/GenBank/DDBJ databases">
        <title>Structural and Functional analysis of Lanthipeptide from Bacillus thuringiensis serovar andalousiensis B23193.</title>
        <authorList>
            <person name="Andreeva J.V."/>
            <person name="Grigoreva A."/>
        </authorList>
    </citation>
    <scope>NUCLEOTIDE SEQUENCE [LARGE SCALE GENOMIC DNA]</scope>
    <source>
        <strain evidence="4">B23193</strain>
    </source>
</reference>
<keyword evidence="1" id="KW-0238">DNA-binding</keyword>
<organism evidence="3 4">
    <name type="scientific">Bacillus thuringiensis serovar andalousiensis</name>
    <dbReference type="NCBI Taxonomy" id="257985"/>
    <lineage>
        <taxon>Bacteria</taxon>
        <taxon>Bacillati</taxon>
        <taxon>Bacillota</taxon>
        <taxon>Bacilli</taxon>
        <taxon>Bacillales</taxon>
        <taxon>Bacillaceae</taxon>
        <taxon>Bacillus</taxon>
        <taxon>Bacillus cereus group</taxon>
    </lineage>
</organism>
<dbReference type="PROSITE" id="PS50943">
    <property type="entry name" value="HTH_CROC1"/>
    <property type="match status" value="1"/>
</dbReference>
<feature type="domain" description="HTH cro/C1-type" evidence="2">
    <location>
        <begin position="9"/>
        <end position="63"/>
    </location>
</feature>
<evidence type="ECO:0000313" key="3">
    <source>
        <dbReference type="EMBL" id="QIW21219.1"/>
    </source>
</evidence>
<protein>
    <submittedName>
        <fullName evidence="3">Helix-turn-helix transcriptional regulator</fullName>
    </submittedName>
</protein>
<dbReference type="InterPro" id="IPR001387">
    <property type="entry name" value="Cro/C1-type_HTH"/>
</dbReference>
<dbReference type="RefSeq" id="WP_172555080.1">
    <property type="nucleotide sequence ID" value="NZ_CP035727.2"/>
</dbReference>
<dbReference type="InterPro" id="IPR010982">
    <property type="entry name" value="Lambda_DNA-bd_dom_sf"/>
</dbReference>
<dbReference type="CDD" id="cd00093">
    <property type="entry name" value="HTH_XRE"/>
    <property type="match status" value="1"/>
</dbReference>
<evidence type="ECO:0000256" key="1">
    <source>
        <dbReference type="ARBA" id="ARBA00023125"/>
    </source>
</evidence>
<dbReference type="Proteomes" id="UP000501374">
    <property type="component" value="Chromosome"/>
</dbReference>
<dbReference type="PANTHER" id="PTHR46558">
    <property type="entry name" value="TRACRIPTIONAL REGULATORY PROTEIN-RELATED-RELATED"/>
    <property type="match status" value="1"/>
</dbReference>
<dbReference type="AlphaFoldDB" id="A0A6H0TLA4"/>
<evidence type="ECO:0000313" key="4">
    <source>
        <dbReference type="Proteomes" id="UP000501374"/>
    </source>
</evidence>
<evidence type="ECO:0000259" key="2">
    <source>
        <dbReference type="PROSITE" id="PS50943"/>
    </source>
</evidence>
<sequence>MDNVFGKRLKELRKTHKMTQQDLADKISLSKSIVSKYESGVAKPSYEALAELSQVFNVSSDYLTGKTNSFYKDTEKEKQINDLLQKFDKLDPEKREKIIKVIDTLLDI</sequence>
<gene>
    <name evidence="3" type="ORF">EVG22_23550</name>
</gene>